<keyword evidence="3" id="KW-1185">Reference proteome</keyword>
<organism evidence="2 3">
    <name type="scientific">candidate division MSBL1 archaeon SCGC-AAA259A05</name>
    <dbReference type="NCBI Taxonomy" id="1698259"/>
    <lineage>
        <taxon>Archaea</taxon>
        <taxon>Methanobacteriati</taxon>
        <taxon>Methanobacteriota</taxon>
        <taxon>candidate division MSBL1</taxon>
    </lineage>
</organism>
<dbReference type="Proteomes" id="UP000070163">
    <property type="component" value="Unassembled WGS sequence"/>
</dbReference>
<comment type="caution">
    <text evidence="2">The sequence shown here is derived from an EMBL/GenBank/DDBJ whole genome shotgun (WGS) entry which is preliminary data.</text>
</comment>
<dbReference type="EMBL" id="LHXJ01000010">
    <property type="protein sequence ID" value="KXA91388.1"/>
    <property type="molecule type" value="Genomic_DNA"/>
</dbReference>
<feature type="region of interest" description="Disordered" evidence="1">
    <location>
        <begin position="60"/>
        <end position="94"/>
    </location>
</feature>
<evidence type="ECO:0000256" key="1">
    <source>
        <dbReference type="SAM" id="MobiDB-lite"/>
    </source>
</evidence>
<evidence type="ECO:0000313" key="3">
    <source>
        <dbReference type="Proteomes" id="UP000070163"/>
    </source>
</evidence>
<gene>
    <name evidence="2" type="ORF">AKJ57_01425</name>
</gene>
<sequence length="94" mass="10624">MRMVDCVNQIFLISFDILFSRTALGPFLKHHPLRLFDTFGITKRKNNARPFSLRLSAVEESNHASPIERTGNIGRSGRKGRRTGCHPSKGKSEN</sequence>
<evidence type="ECO:0000313" key="2">
    <source>
        <dbReference type="EMBL" id="KXA91388.1"/>
    </source>
</evidence>
<proteinExistence type="predicted"/>
<name>A0A133UB46_9EURY</name>
<accession>A0A133UB46</accession>
<reference evidence="2 3" key="1">
    <citation type="journal article" date="2016" name="Sci. Rep.">
        <title>Metabolic traits of an uncultured archaeal lineage -MSBL1- from brine pools of the Red Sea.</title>
        <authorList>
            <person name="Mwirichia R."/>
            <person name="Alam I."/>
            <person name="Rashid M."/>
            <person name="Vinu M."/>
            <person name="Ba-Alawi W."/>
            <person name="Anthony Kamau A."/>
            <person name="Kamanda Ngugi D."/>
            <person name="Goker M."/>
            <person name="Klenk H.P."/>
            <person name="Bajic V."/>
            <person name="Stingl U."/>
        </authorList>
    </citation>
    <scope>NUCLEOTIDE SEQUENCE [LARGE SCALE GENOMIC DNA]</scope>
    <source>
        <strain evidence="2">SCGC-AAA259A05</strain>
    </source>
</reference>
<protein>
    <submittedName>
        <fullName evidence="2">Uncharacterized protein</fullName>
    </submittedName>
</protein>
<dbReference type="AlphaFoldDB" id="A0A133UB46"/>